<dbReference type="Proteomes" id="UP001057702">
    <property type="component" value="Unassembled WGS sequence"/>
</dbReference>
<evidence type="ECO:0000313" key="2">
    <source>
        <dbReference type="Proteomes" id="UP001057702"/>
    </source>
</evidence>
<dbReference type="EMBL" id="JANFNG010000010">
    <property type="protein sequence ID" value="MCQ4081955.1"/>
    <property type="molecule type" value="Genomic_DNA"/>
</dbReference>
<sequence length="142" mass="16077">MSVSAATEKALREAMTRLVEGHPRFTDGALTKENLYREARVSRATMNRATAVLADWDTYVSEHGRRTRGESQRDAEIAELTRKLKAKTMECTQLQQKLDAAATVIAALHHDNEALREHIHSRSDGRVVAFPGRWRGEDHEVR</sequence>
<organism evidence="1 2">
    <name type="scientific">Streptomyces humicola</name>
    <dbReference type="NCBI Taxonomy" id="2953240"/>
    <lineage>
        <taxon>Bacteria</taxon>
        <taxon>Bacillati</taxon>
        <taxon>Actinomycetota</taxon>
        <taxon>Actinomycetes</taxon>
        <taxon>Kitasatosporales</taxon>
        <taxon>Streptomycetaceae</taxon>
        <taxon>Streptomyces</taxon>
    </lineage>
</organism>
<reference evidence="1" key="1">
    <citation type="submission" date="2022-06" db="EMBL/GenBank/DDBJ databases">
        <title>Draft genome sequence of Streptomyces sp. RB6PN25 isolated from peat swamp forest in Thailand.</title>
        <authorList>
            <person name="Duangmal K."/>
            <person name="Klaysubun C."/>
        </authorList>
    </citation>
    <scope>NUCLEOTIDE SEQUENCE</scope>
    <source>
        <strain evidence="1">RB6PN25</strain>
    </source>
</reference>
<comment type="caution">
    <text evidence="1">The sequence shown here is derived from an EMBL/GenBank/DDBJ whole genome shotgun (WGS) entry which is preliminary data.</text>
</comment>
<keyword evidence="2" id="KW-1185">Reference proteome</keyword>
<proteinExistence type="predicted"/>
<evidence type="ECO:0008006" key="3">
    <source>
        <dbReference type="Google" id="ProtNLM"/>
    </source>
</evidence>
<accession>A0ABT1PY58</accession>
<protein>
    <recommendedName>
        <fullName evidence="3">Transposase</fullName>
    </recommendedName>
</protein>
<dbReference type="RefSeq" id="WP_255920850.1">
    <property type="nucleotide sequence ID" value="NZ_JANFNG010000010.1"/>
</dbReference>
<evidence type="ECO:0000313" key="1">
    <source>
        <dbReference type="EMBL" id="MCQ4081955.1"/>
    </source>
</evidence>
<gene>
    <name evidence="1" type="ORF">NGB36_15395</name>
</gene>
<name>A0ABT1PY58_9ACTN</name>